<feature type="domain" description="SCP" evidence="1">
    <location>
        <begin position="79"/>
        <end position="214"/>
    </location>
</feature>
<dbReference type="EMBL" id="REGN01008603">
    <property type="protein sequence ID" value="RNA03176.1"/>
    <property type="molecule type" value="Genomic_DNA"/>
</dbReference>
<protein>
    <submittedName>
        <fullName evidence="2">Golgi-associated plant pathogenesis-related 1</fullName>
    </submittedName>
</protein>
<accession>A0A3M7PVJ6</accession>
<evidence type="ECO:0000313" key="2">
    <source>
        <dbReference type="EMBL" id="RNA03176.1"/>
    </source>
</evidence>
<dbReference type="OrthoDB" id="337038at2759"/>
<evidence type="ECO:0000313" key="3">
    <source>
        <dbReference type="Proteomes" id="UP000276133"/>
    </source>
</evidence>
<name>A0A3M7PVJ6_BRAPC</name>
<sequence length="225" mass="25917">MNESIKEILEIAEKVAGEKNQNQSNDTNNSNETEITYPKSRIKIFSLAPRFLYPRHNLMEVPKIKCFQNSPKFVINPRAYINEAFDAHNECRHRHGFEPLIQNLEIAFIAQQYANQMAKSGCIAHSNSKYLNQDLGENLYSFDYRDPSVTGKRITREWYNEMYQYKFTGAQCGTGHFTQLIWKSTKEVGFGIAFSTNGRAYFVANYFPTGNIIGKFAENVNQPLN</sequence>
<proteinExistence type="predicted"/>
<organism evidence="2 3">
    <name type="scientific">Brachionus plicatilis</name>
    <name type="common">Marine rotifer</name>
    <name type="synonym">Brachionus muelleri</name>
    <dbReference type="NCBI Taxonomy" id="10195"/>
    <lineage>
        <taxon>Eukaryota</taxon>
        <taxon>Metazoa</taxon>
        <taxon>Spiralia</taxon>
        <taxon>Gnathifera</taxon>
        <taxon>Rotifera</taxon>
        <taxon>Eurotatoria</taxon>
        <taxon>Monogononta</taxon>
        <taxon>Pseudotrocha</taxon>
        <taxon>Ploima</taxon>
        <taxon>Brachionidae</taxon>
        <taxon>Brachionus</taxon>
    </lineage>
</organism>
<dbReference type="STRING" id="10195.A0A3M7PVJ6"/>
<dbReference type="PRINTS" id="PR00838">
    <property type="entry name" value="V5ALLERGEN"/>
</dbReference>
<dbReference type="Gene3D" id="3.40.33.10">
    <property type="entry name" value="CAP"/>
    <property type="match status" value="1"/>
</dbReference>
<dbReference type="InterPro" id="IPR034113">
    <property type="entry name" value="SCP_GAPR1-like"/>
</dbReference>
<reference evidence="2 3" key="1">
    <citation type="journal article" date="2018" name="Sci. Rep.">
        <title>Genomic signatures of local adaptation to the degree of environmental predictability in rotifers.</title>
        <authorList>
            <person name="Franch-Gras L."/>
            <person name="Hahn C."/>
            <person name="Garcia-Roger E.M."/>
            <person name="Carmona M.J."/>
            <person name="Serra M."/>
            <person name="Gomez A."/>
        </authorList>
    </citation>
    <scope>NUCLEOTIDE SEQUENCE [LARGE SCALE GENOMIC DNA]</scope>
    <source>
        <strain evidence="2">HYR1</strain>
    </source>
</reference>
<dbReference type="InterPro" id="IPR002413">
    <property type="entry name" value="V5_allergen-like"/>
</dbReference>
<evidence type="ECO:0000259" key="1">
    <source>
        <dbReference type="SMART" id="SM00198"/>
    </source>
</evidence>
<dbReference type="Pfam" id="PF00188">
    <property type="entry name" value="CAP"/>
    <property type="match status" value="1"/>
</dbReference>
<dbReference type="InterPro" id="IPR018244">
    <property type="entry name" value="Allrgn_V5/Tpx1_CS"/>
</dbReference>
<dbReference type="GO" id="GO:0005576">
    <property type="term" value="C:extracellular region"/>
    <property type="evidence" value="ECO:0007669"/>
    <property type="project" value="InterPro"/>
</dbReference>
<dbReference type="FunFam" id="3.40.33.10:FF:000002">
    <property type="entry name" value="Golgi-associated plant pathogenesis-related protein 1"/>
    <property type="match status" value="1"/>
</dbReference>
<gene>
    <name evidence="2" type="ORF">BpHYR1_030619</name>
</gene>
<dbReference type="InterPro" id="IPR035940">
    <property type="entry name" value="CAP_sf"/>
</dbReference>
<dbReference type="PRINTS" id="PR00837">
    <property type="entry name" value="V5TPXLIKE"/>
</dbReference>
<comment type="caution">
    <text evidence="2">The sequence shown here is derived from an EMBL/GenBank/DDBJ whole genome shotgun (WGS) entry which is preliminary data.</text>
</comment>
<keyword evidence="3" id="KW-1185">Reference proteome</keyword>
<dbReference type="SMART" id="SM00198">
    <property type="entry name" value="SCP"/>
    <property type="match status" value="1"/>
</dbReference>
<dbReference type="Proteomes" id="UP000276133">
    <property type="component" value="Unassembled WGS sequence"/>
</dbReference>
<dbReference type="AlphaFoldDB" id="A0A3M7PVJ6"/>
<dbReference type="CDD" id="cd05382">
    <property type="entry name" value="CAP_GAPR1-like"/>
    <property type="match status" value="1"/>
</dbReference>
<dbReference type="PROSITE" id="PS01009">
    <property type="entry name" value="CRISP_1"/>
    <property type="match status" value="1"/>
</dbReference>
<dbReference type="PANTHER" id="PTHR10334">
    <property type="entry name" value="CYSTEINE-RICH SECRETORY PROTEIN-RELATED"/>
    <property type="match status" value="1"/>
</dbReference>
<dbReference type="SUPFAM" id="SSF55797">
    <property type="entry name" value="PR-1-like"/>
    <property type="match status" value="1"/>
</dbReference>
<dbReference type="InterPro" id="IPR001283">
    <property type="entry name" value="CRISP-related"/>
</dbReference>
<dbReference type="InterPro" id="IPR014044">
    <property type="entry name" value="CAP_dom"/>
</dbReference>